<feature type="transmembrane region" description="Helical" evidence="1">
    <location>
        <begin position="34"/>
        <end position="67"/>
    </location>
</feature>
<keyword evidence="1" id="KW-0812">Transmembrane</keyword>
<evidence type="ECO:0000313" key="2">
    <source>
        <dbReference type="EMBL" id="CDN39664.1"/>
    </source>
</evidence>
<dbReference type="AlphaFoldDB" id="W8YDP5"/>
<name>W8YDP5_BACTU</name>
<dbReference type="Proteomes" id="UP000030682">
    <property type="component" value="Unassembled WGS sequence"/>
</dbReference>
<reference evidence="2" key="1">
    <citation type="submission" date="2014-01" db="EMBL/GenBank/DDBJ databases">
        <title>Draft genome sequence of highly nematicidal Bacillus thuringiensis DB27.</title>
        <authorList>
            <person name="Iatsenko I."/>
            <person name="Pickard D."/>
            <person name="Corton C."/>
            <person name="Dougan G."/>
            <person name="Sommer R.J."/>
        </authorList>
    </citation>
    <scope>NUCLEOTIDE SEQUENCE [LARGE SCALE GENOMIC DNA]</scope>
    <source>
        <strain evidence="2">DB27</strain>
    </source>
</reference>
<dbReference type="GO" id="GO:0015035">
    <property type="term" value="F:protein-disulfide reductase activity"/>
    <property type="evidence" value="ECO:0007669"/>
    <property type="project" value="InterPro"/>
</dbReference>
<dbReference type="InterPro" id="IPR007263">
    <property type="entry name" value="DCC1-like"/>
</dbReference>
<dbReference type="EMBL" id="HG810024">
    <property type="protein sequence ID" value="CDN39664.1"/>
    <property type="molecule type" value="Genomic_DNA"/>
</dbReference>
<proteinExistence type="predicted"/>
<keyword evidence="1" id="KW-0472">Membrane</keyword>
<dbReference type="Pfam" id="PF04134">
    <property type="entry name" value="DCC1-like"/>
    <property type="match status" value="1"/>
</dbReference>
<feature type="transmembrane region" description="Helical" evidence="1">
    <location>
        <begin position="7"/>
        <end position="28"/>
    </location>
</feature>
<protein>
    <recommendedName>
        <fullName evidence="3">DUF393 domain-containing protein</fullName>
    </recommendedName>
</protein>
<dbReference type="HOGENOM" id="CLU_1154610_0_0_9"/>
<dbReference type="RefSeq" id="WP_230478675.1">
    <property type="nucleotide sequence ID" value="NZ_HG810024.1"/>
</dbReference>
<gene>
    <name evidence="2" type="ORF">BTDB27_p000327</name>
</gene>
<reference evidence="2" key="2">
    <citation type="submission" date="2014-01" db="EMBL/GenBank/DDBJ databases">
        <authorList>
            <person name="Aslett M."/>
        </authorList>
    </citation>
    <scope>NUCLEOTIDE SEQUENCE [LARGE SCALE GENOMIC DNA]</scope>
    <source>
        <strain evidence="2">DB27</strain>
    </source>
</reference>
<organism evidence="2">
    <name type="scientific">Bacillus thuringiensis DB27</name>
    <dbReference type="NCBI Taxonomy" id="1431339"/>
    <lineage>
        <taxon>Bacteria</taxon>
        <taxon>Bacillati</taxon>
        <taxon>Bacillota</taxon>
        <taxon>Bacilli</taxon>
        <taxon>Bacillales</taxon>
        <taxon>Bacillaceae</taxon>
        <taxon>Bacillus</taxon>
        <taxon>Bacillus cereus group</taxon>
    </lineage>
</organism>
<evidence type="ECO:0008006" key="3">
    <source>
        <dbReference type="Google" id="ProtNLM"/>
    </source>
</evidence>
<sequence length="240" mass="27626">MFDGHDWLTVIAMYLSILIKLAFPFMLFNRKTKYIAVCSIASFHIGIAVGMGLITFSAIMIIADLMIISDDDYRKLRRGWIKMKTAMGLKIHSFCKKIGQMKGIRMQEITVFYDGWCPFCTKTKRNIQTIDVFHLVNFVSFRDDCVISKYNLSIEALEEMIHSKKGSEPVKVGIYSFIQISKRVVPMWGLIPFLYLSVWCGFGQKVYKFIADRRIIIPSGGCNMLTGCQVKLTRQKEHMD</sequence>
<accession>W8YDP5</accession>
<evidence type="ECO:0000256" key="1">
    <source>
        <dbReference type="SAM" id="Phobius"/>
    </source>
</evidence>
<keyword evidence="1" id="KW-1133">Transmembrane helix</keyword>